<dbReference type="Proteomes" id="UP000237000">
    <property type="component" value="Unassembled WGS sequence"/>
</dbReference>
<sequence>MGSDKTFVDLFTFSHTFPKHAISNTSKRDFQKFNQKSTGIVPILLISLKLILVEDASCCAEVRWVPVLPAKPRLVAVGVQ</sequence>
<evidence type="ECO:0000313" key="2">
    <source>
        <dbReference type="Proteomes" id="UP000237000"/>
    </source>
</evidence>
<comment type="caution">
    <text evidence="1">The sequence shown here is derived from an EMBL/GenBank/DDBJ whole genome shotgun (WGS) entry which is preliminary data.</text>
</comment>
<name>A0A2P5F253_TREOI</name>
<accession>A0A2P5F253</accession>
<keyword evidence="2" id="KW-1185">Reference proteome</keyword>
<dbReference type="EMBL" id="JXTC01000071">
    <property type="protein sequence ID" value="PON91858.1"/>
    <property type="molecule type" value="Genomic_DNA"/>
</dbReference>
<evidence type="ECO:0000313" key="1">
    <source>
        <dbReference type="EMBL" id="PON91858.1"/>
    </source>
</evidence>
<dbReference type="AlphaFoldDB" id="A0A2P5F253"/>
<gene>
    <name evidence="1" type="ORF">TorRG33x02_124560</name>
</gene>
<protein>
    <submittedName>
        <fullName evidence="1">Uncharacterized protein</fullName>
    </submittedName>
</protein>
<reference evidence="2" key="1">
    <citation type="submission" date="2016-06" db="EMBL/GenBank/DDBJ databases">
        <title>Parallel loss of symbiosis genes in relatives of nitrogen-fixing non-legume Parasponia.</title>
        <authorList>
            <person name="Van Velzen R."/>
            <person name="Holmer R."/>
            <person name="Bu F."/>
            <person name="Rutten L."/>
            <person name="Van Zeijl A."/>
            <person name="Liu W."/>
            <person name="Santuari L."/>
            <person name="Cao Q."/>
            <person name="Sharma T."/>
            <person name="Shen D."/>
            <person name="Roswanjaya Y."/>
            <person name="Wardhani T."/>
            <person name="Kalhor M.S."/>
            <person name="Jansen J."/>
            <person name="Van den Hoogen J."/>
            <person name="Gungor B."/>
            <person name="Hartog M."/>
            <person name="Hontelez J."/>
            <person name="Verver J."/>
            <person name="Yang W.-C."/>
            <person name="Schijlen E."/>
            <person name="Repin R."/>
            <person name="Schilthuizen M."/>
            <person name="Schranz E."/>
            <person name="Heidstra R."/>
            <person name="Miyata K."/>
            <person name="Fedorova E."/>
            <person name="Kohlen W."/>
            <person name="Bisseling T."/>
            <person name="Smit S."/>
            <person name="Geurts R."/>
        </authorList>
    </citation>
    <scope>NUCLEOTIDE SEQUENCE [LARGE SCALE GENOMIC DNA]</scope>
    <source>
        <strain evidence="2">cv. RG33-2</strain>
    </source>
</reference>
<dbReference type="InParanoid" id="A0A2P5F253"/>
<proteinExistence type="predicted"/>
<organism evidence="1 2">
    <name type="scientific">Trema orientale</name>
    <name type="common">Charcoal tree</name>
    <name type="synonym">Celtis orientalis</name>
    <dbReference type="NCBI Taxonomy" id="63057"/>
    <lineage>
        <taxon>Eukaryota</taxon>
        <taxon>Viridiplantae</taxon>
        <taxon>Streptophyta</taxon>
        <taxon>Embryophyta</taxon>
        <taxon>Tracheophyta</taxon>
        <taxon>Spermatophyta</taxon>
        <taxon>Magnoliopsida</taxon>
        <taxon>eudicotyledons</taxon>
        <taxon>Gunneridae</taxon>
        <taxon>Pentapetalae</taxon>
        <taxon>rosids</taxon>
        <taxon>fabids</taxon>
        <taxon>Rosales</taxon>
        <taxon>Cannabaceae</taxon>
        <taxon>Trema</taxon>
    </lineage>
</organism>